<evidence type="ECO:0000259" key="5">
    <source>
        <dbReference type="PROSITE" id="PS50048"/>
    </source>
</evidence>
<organism evidence="6 7">
    <name type="scientific">Lasiosphaeria hispida</name>
    <dbReference type="NCBI Taxonomy" id="260671"/>
    <lineage>
        <taxon>Eukaryota</taxon>
        <taxon>Fungi</taxon>
        <taxon>Dikarya</taxon>
        <taxon>Ascomycota</taxon>
        <taxon>Pezizomycotina</taxon>
        <taxon>Sordariomycetes</taxon>
        <taxon>Sordariomycetidae</taxon>
        <taxon>Sordariales</taxon>
        <taxon>Lasiosphaeriaceae</taxon>
        <taxon>Lasiosphaeria</taxon>
    </lineage>
</organism>
<dbReference type="AlphaFoldDB" id="A0AAJ0MJE8"/>
<dbReference type="Pfam" id="PF00172">
    <property type="entry name" value="Zn_clus"/>
    <property type="match status" value="1"/>
</dbReference>
<dbReference type="PROSITE" id="PS50048">
    <property type="entry name" value="ZN2_CY6_FUNGAL_2"/>
    <property type="match status" value="1"/>
</dbReference>
<feature type="domain" description="Zn(2)-C6 fungal-type" evidence="5">
    <location>
        <begin position="75"/>
        <end position="105"/>
    </location>
</feature>
<protein>
    <recommendedName>
        <fullName evidence="5">Zn(2)-C6 fungal-type domain-containing protein</fullName>
    </recommendedName>
</protein>
<feature type="region of interest" description="Disordered" evidence="4">
    <location>
        <begin position="225"/>
        <end position="253"/>
    </location>
</feature>
<evidence type="ECO:0000256" key="3">
    <source>
        <dbReference type="SAM" id="Coils"/>
    </source>
</evidence>
<keyword evidence="7" id="KW-1185">Reference proteome</keyword>
<dbReference type="InterPro" id="IPR007219">
    <property type="entry name" value="XnlR_reg_dom"/>
</dbReference>
<accession>A0AAJ0MJE8</accession>
<dbReference type="PANTHER" id="PTHR47256:SF1">
    <property type="entry name" value="ZN(II)2CYS6 TRANSCRIPTION FACTOR (EUROFUNG)"/>
    <property type="match status" value="1"/>
</dbReference>
<gene>
    <name evidence="6" type="ORF">B0T25DRAFT_445043</name>
</gene>
<dbReference type="SMART" id="SM00066">
    <property type="entry name" value="GAL4"/>
    <property type="match status" value="1"/>
</dbReference>
<dbReference type="InterPro" id="IPR036864">
    <property type="entry name" value="Zn2-C6_fun-type_DNA-bd_sf"/>
</dbReference>
<comment type="caution">
    <text evidence="6">The sequence shown here is derived from an EMBL/GenBank/DDBJ whole genome shotgun (WGS) entry which is preliminary data.</text>
</comment>
<dbReference type="PANTHER" id="PTHR47256">
    <property type="entry name" value="ZN(II)2CYS6 TRANSCRIPTION FACTOR (EUROFUNG)-RELATED"/>
    <property type="match status" value="1"/>
</dbReference>
<feature type="compositionally biased region" description="Low complexity" evidence="4">
    <location>
        <begin position="751"/>
        <end position="762"/>
    </location>
</feature>
<evidence type="ECO:0000256" key="1">
    <source>
        <dbReference type="ARBA" id="ARBA00022723"/>
    </source>
</evidence>
<reference evidence="6" key="1">
    <citation type="journal article" date="2023" name="Mol. Phylogenet. Evol.">
        <title>Genome-scale phylogeny and comparative genomics of the fungal order Sordariales.</title>
        <authorList>
            <person name="Hensen N."/>
            <person name="Bonometti L."/>
            <person name="Westerberg I."/>
            <person name="Brannstrom I.O."/>
            <person name="Guillou S."/>
            <person name="Cros-Aarteil S."/>
            <person name="Calhoun S."/>
            <person name="Haridas S."/>
            <person name="Kuo A."/>
            <person name="Mondo S."/>
            <person name="Pangilinan J."/>
            <person name="Riley R."/>
            <person name="LaButti K."/>
            <person name="Andreopoulos B."/>
            <person name="Lipzen A."/>
            <person name="Chen C."/>
            <person name="Yan M."/>
            <person name="Daum C."/>
            <person name="Ng V."/>
            <person name="Clum A."/>
            <person name="Steindorff A."/>
            <person name="Ohm R.A."/>
            <person name="Martin F."/>
            <person name="Silar P."/>
            <person name="Natvig D.O."/>
            <person name="Lalanne C."/>
            <person name="Gautier V."/>
            <person name="Ament-Velasquez S.L."/>
            <person name="Kruys A."/>
            <person name="Hutchinson M.I."/>
            <person name="Powell A.J."/>
            <person name="Barry K."/>
            <person name="Miller A.N."/>
            <person name="Grigoriev I.V."/>
            <person name="Debuchy R."/>
            <person name="Gladieux P."/>
            <person name="Hiltunen Thoren M."/>
            <person name="Johannesson H."/>
        </authorList>
    </citation>
    <scope>NUCLEOTIDE SEQUENCE</scope>
    <source>
        <strain evidence="6">CBS 955.72</strain>
    </source>
</reference>
<evidence type="ECO:0000256" key="4">
    <source>
        <dbReference type="SAM" id="MobiDB-lite"/>
    </source>
</evidence>
<dbReference type="Gene3D" id="4.10.240.10">
    <property type="entry name" value="Zn(2)-C6 fungal-type DNA-binding domain"/>
    <property type="match status" value="1"/>
</dbReference>
<dbReference type="InterPro" id="IPR001138">
    <property type="entry name" value="Zn2Cys6_DnaBD"/>
</dbReference>
<keyword evidence="1" id="KW-0479">Metal-binding</keyword>
<dbReference type="Pfam" id="PF04082">
    <property type="entry name" value="Fungal_trans"/>
    <property type="match status" value="1"/>
</dbReference>
<dbReference type="EMBL" id="JAUIQD010000001">
    <property type="protein sequence ID" value="KAK3362686.1"/>
    <property type="molecule type" value="Genomic_DNA"/>
</dbReference>
<proteinExistence type="predicted"/>
<dbReference type="InterPro" id="IPR053187">
    <property type="entry name" value="Notoamide_regulator"/>
</dbReference>
<name>A0AAJ0MJE8_9PEZI</name>
<feature type="region of interest" description="Disordered" evidence="4">
    <location>
        <begin position="735"/>
        <end position="774"/>
    </location>
</feature>
<evidence type="ECO:0000313" key="6">
    <source>
        <dbReference type="EMBL" id="KAK3362686.1"/>
    </source>
</evidence>
<evidence type="ECO:0000256" key="2">
    <source>
        <dbReference type="ARBA" id="ARBA00023242"/>
    </source>
</evidence>
<dbReference type="GO" id="GO:0006351">
    <property type="term" value="P:DNA-templated transcription"/>
    <property type="evidence" value="ECO:0007669"/>
    <property type="project" value="InterPro"/>
</dbReference>
<keyword evidence="3" id="KW-0175">Coiled coil</keyword>
<sequence>MMPGSPPPEAAAQTPNGSLRRLLPAAATTTTSPSSPSNNGVETTARRRPFGPSPGPPVSSTPLHPLKKRQATTAACSACQRRKSKCNGQRPKCTVCRDRGTECKFDTNAAETHAQALKRKYSELQSQKTTYQQIFDLLQTRPEQEADDLLQRIRRGADASSILHHVNYGDVLVQLALVPETRYRYEFPYKTDMPEFLLRPDNPYLDSELYELALRIAPDFPSSRHRRQRRRLLGRADSPSSSPSSTPDAEPQSDPYVKPFHAATVVHPLLDTVKPSRWTSVSSDDNLMRKLLHEYFLHEYDYFTFFHKEYFLEDMANGRLRFCSQLLANAVLCVGCYCHRGLRSRAEFWNPKNIGYQFLAEAKRLFEFEADVKRPDGSPGDPEWERRCAQWEDRKVTTIQAALILNIICAFNGADKIGWRYTLRAIEMASEIQLFRKPREDIGPAVQCVRSFTAWSIFCWQSLICYHYFRLPLMRDPPESTLPDPVEKPEWYGEGWVRYPLTPQPRLSTHHPLFFKAKTDLYLIVNEYSLLAYGRPNPQQPLAPRLVLWFYNRLVAWFTGLPEPLSPRRIVMPHQIMLHMHYNLVLTAILKPIRSQDWGENTQALTDKSPYQAYVDAVIRYETTIRLYYLRHGFEGFDSFLVNFLGSLGQMAIDAIEENKDPSTLGSLVSTVLLAAKGLHDQGCSHYVATAVLRLQVSLMRPQDVELLKRFVKIEADEELNGPLKQPVQSDWPAYGAVYEESSDSQKPRNSLTSRLESLSLEPMGSPTPSGSSI</sequence>
<dbReference type="CDD" id="cd12148">
    <property type="entry name" value="fungal_TF_MHR"/>
    <property type="match status" value="1"/>
</dbReference>
<feature type="compositionally biased region" description="Low complexity" evidence="4">
    <location>
        <begin position="24"/>
        <end position="37"/>
    </location>
</feature>
<feature type="coiled-coil region" evidence="3">
    <location>
        <begin position="107"/>
        <end position="134"/>
    </location>
</feature>
<dbReference type="GO" id="GO:0000981">
    <property type="term" value="F:DNA-binding transcription factor activity, RNA polymerase II-specific"/>
    <property type="evidence" value="ECO:0007669"/>
    <property type="project" value="InterPro"/>
</dbReference>
<evidence type="ECO:0000313" key="7">
    <source>
        <dbReference type="Proteomes" id="UP001275084"/>
    </source>
</evidence>
<dbReference type="Proteomes" id="UP001275084">
    <property type="component" value="Unassembled WGS sequence"/>
</dbReference>
<dbReference type="GO" id="GO:0003677">
    <property type="term" value="F:DNA binding"/>
    <property type="evidence" value="ECO:0007669"/>
    <property type="project" value="InterPro"/>
</dbReference>
<dbReference type="SUPFAM" id="SSF57701">
    <property type="entry name" value="Zn2/Cys6 DNA-binding domain"/>
    <property type="match status" value="1"/>
</dbReference>
<keyword evidence="2" id="KW-0539">Nucleus</keyword>
<dbReference type="CDD" id="cd00067">
    <property type="entry name" value="GAL4"/>
    <property type="match status" value="1"/>
</dbReference>
<reference evidence="6" key="2">
    <citation type="submission" date="2023-06" db="EMBL/GenBank/DDBJ databases">
        <authorList>
            <consortium name="Lawrence Berkeley National Laboratory"/>
            <person name="Haridas S."/>
            <person name="Hensen N."/>
            <person name="Bonometti L."/>
            <person name="Westerberg I."/>
            <person name="Brannstrom I.O."/>
            <person name="Guillou S."/>
            <person name="Cros-Aarteil S."/>
            <person name="Calhoun S."/>
            <person name="Kuo A."/>
            <person name="Mondo S."/>
            <person name="Pangilinan J."/>
            <person name="Riley R."/>
            <person name="Labutti K."/>
            <person name="Andreopoulos B."/>
            <person name="Lipzen A."/>
            <person name="Chen C."/>
            <person name="Yanf M."/>
            <person name="Daum C."/>
            <person name="Ng V."/>
            <person name="Clum A."/>
            <person name="Steindorff A."/>
            <person name="Ohm R."/>
            <person name="Martin F."/>
            <person name="Silar P."/>
            <person name="Natvig D."/>
            <person name="Lalanne C."/>
            <person name="Gautier V."/>
            <person name="Ament-Velasquez S.L."/>
            <person name="Kruys A."/>
            <person name="Hutchinson M.I."/>
            <person name="Powell A.J."/>
            <person name="Barry K."/>
            <person name="Miller A.N."/>
            <person name="Grigoriev I.V."/>
            <person name="Debuchy R."/>
            <person name="Gladieux P."/>
            <person name="Thoren M.H."/>
            <person name="Johannesson H."/>
        </authorList>
    </citation>
    <scope>NUCLEOTIDE SEQUENCE</scope>
    <source>
        <strain evidence="6">CBS 955.72</strain>
    </source>
</reference>
<dbReference type="GO" id="GO:0008270">
    <property type="term" value="F:zinc ion binding"/>
    <property type="evidence" value="ECO:0007669"/>
    <property type="project" value="InterPro"/>
</dbReference>
<feature type="region of interest" description="Disordered" evidence="4">
    <location>
        <begin position="1"/>
        <end position="69"/>
    </location>
</feature>